<keyword evidence="2" id="KW-0255">Endonuclease</keyword>
<organism evidence="2 3">
    <name type="scientific">Luteimonas notoginsengisoli</name>
    <dbReference type="NCBI Taxonomy" id="1578200"/>
    <lineage>
        <taxon>Bacteria</taxon>
        <taxon>Pseudomonadati</taxon>
        <taxon>Pseudomonadota</taxon>
        <taxon>Gammaproteobacteria</taxon>
        <taxon>Lysobacterales</taxon>
        <taxon>Lysobacteraceae</taxon>
        <taxon>Luteimonas</taxon>
    </lineage>
</organism>
<dbReference type="EMBL" id="JBHRYF010000001">
    <property type="protein sequence ID" value="MFC3658553.1"/>
    <property type="molecule type" value="Genomic_DNA"/>
</dbReference>
<dbReference type="InterPro" id="IPR047216">
    <property type="entry name" value="Endonuclease_DUF559_bact"/>
</dbReference>
<dbReference type="CDD" id="cd01038">
    <property type="entry name" value="Endonuclease_DUF559"/>
    <property type="match status" value="1"/>
</dbReference>
<name>A0ABV7UPH4_9GAMM</name>
<evidence type="ECO:0000313" key="3">
    <source>
        <dbReference type="Proteomes" id="UP001595724"/>
    </source>
</evidence>
<dbReference type="SUPFAM" id="SSF52980">
    <property type="entry name" value="Restriction endonuclease-like"/>
    <property type="match status" value="1"/>
</dbReference>
<reference evidence="3" key="1">
    <citation type="journal article" date="2019" name="Int. J. Syst. Evol. Microbiol.">
        <title>The Global Catalogue of Microorganisms (GCM) 10K type strain sequencing project: providing services to taxonomists for standard genome sequencing and annotation.</title>
        <authorList>
            <consortium name="The Broad Institute Genomics Platform"/>
            <consortium name="The Broad Institute Genome Sequencing Center for Infectious Disease"/>
            <person name="Wu L."/>
            <person name="Ma J."/>
        </authorList>
    </citation>
    <scope>NUCLEOTIDE SEQUENCE [LARGE SCALE GENOMIC DNA]</scope>
    <source>
        <strain evidence="3">KCTC 42211</strain>
    </source>
</reference>
<dbReference type="Pfam" id="PF04480">
    <property type="entry name" value="DUF559"/>
    <property type="match status" value="1"/>
</dbReference>
<keyword evidence="3" id="KW-1185">Reference proteome</keyword>
<comment type="caution">
    <text evidence="2">The sequence shown here is derived from an EMBL/GenBank/DDBJ whole genome shotgun (WGS) entry which is preliminary data.</text>
</comment>
<feature type="domain" description="DUF559" evidence="1">
    <location>
        <begin position="14"/>
        <end position="114"/>
    </location>
</feature>
<gene>
    <name evidence="2" type="ORF">ACFOM9_00485</name>
</gene>
<dbReference type="GO" id="GO:0004519">
    <property type="term" value="F:endonuclease activity"/>
    <property type="evidence" value="ECO:0007669"/>
    <property type="project" value="UniProtKB-KW"/>
</dbReference>
<dbReference type="RefSeq" id="WP_386705250.1">
    <property type="nucleotide sequence ID" value="NZ_JBHRYF010000001.1"/>
</dbReference>
<dbReference type="Gene3D" id="3.40.960.10">
    <property type="entry name" value="VSR Endonuclease"/>
    <property type="match status" value="1"/>
</dbReference>
<keyword evidence="2" id="KW-0540">Nuclease</keyword>
<dbReference type="PANTHER" id="PTHR38590">
    <property type="entry name" value="BLL0828 PROTEIN"/>
    <property type="match status" value="1"/>
</dbReference>
<protein>
    <submittedName>
        <fullName evidence="2">Endonuclease domain-containing protein</fullName>
    </submittedName>
</protein>
<keyword evidence="2" id="KW-0378">Hydrolase</keyword>
<dbReference type="InterPro" id="IPR011335">
    <property type="entry name" value="Restrct_endonuc-II-like"/>
</dbReference>
<sequence>MTTVKPPLPTTTLRNVRHLRGDMTDAEQKLWQRLRSGQLEGLKFRRQHPIPPYIADFCCVARKLIVELDGSQHDGQTDAKRTRCLEAQGWRILRFWDHDALQQTEAVLEAIWNSVGKPDPHPNPSPGGRGA</sequence>
<evidence type="ECO:0000313" key="2">
    <source>
        <dbReference type="EMBL" id="MFC3658553.1"/>
    </source>
</evidence>
<dbReference type="Proteomes" id="UP001595724">
    <property type="component" value="Unassembled WGS sequence"/>
</dbReference>
<dbReference type="InterPro" id="IPR007569">
    <property type="entry name" value="DUF559"/>
</dbReference>
<proteinExistence type="predicted"/>
<evidence type="ECO:0000259" key="1">
    <source>
        <dbReference type="Pfam" id="PF04480"/>
    </source>
</evidence>
<accession>A0ABV7UPH4</accession>
<dbReference type="PANTHER" id="PTHR38590:SF1">
    <property type="entry name" value="BLL0828 PROTEIN"/>
    <property type="match status" value="1"/>
</dbReference>